<sequence length="25" mass="3110">MLIVFMAELVLWPLRFLFEVITWNK</sequence>
<dbReference type="Proteomes" id="UP000007500">
    <property type="component" value="Segment"/>
</dbReference>
<dbReference type="GeneID" id="10228778"/>
<evidence type="ECO:0000313" key="1">
    <source>
        <dbReference type="EMBL" id="ADX87751.1"/>
    </source>
</evidence>
<reference evidence="1 2" key="1">
    <citation type="journal article" date="2011" name="MBio">
        <title>Evidence of a dominant lineage of Vibrio cholerae-specific lytic bacteriophages shed by cholera patients over a 10-year period in Dhaka, Bangladesh.</title>
        <authorList>
            <person name="Seed K.D."/>
            <person name="Bodi K.L."/>
            <person name="Kropinski A.M."/>
            <person name="Ackermann H.W."/>
            <person name="Calderwood S.B."/>
            <person name="Qadri F."/>
            <person name="Camilli A."/>
        </authorList>
    </citation>
    <scope>NUCLEOTIDE SEQUENCE [LARGE SCALE GENOMIC DNA]</scope>
</reference>
<protein>
    <submittedName>
        <fullName evidence="1">Uncharacterized protein 70</fullName>
    </submittedName>
</protein>
<gene>
    <name evidence="1" type="primary">70</name>
</gene>
<dbReference type="RefSeq" id="YP_004251240.1">
    <property type="nucleotide sequence ID" value="NC_015158.1"/>
</dbReference>
<dbReference type="EMBL" id="HQ641345">
    <property type="protein sequence ID" value="ADX87751.1"/>
    <property type="molecule type" value="Genomic_DNA"/>
</dbReference>
<evidence type="ECO:0000313" key="2">
    <source>
        <dbReference type="Proteomes" id="UP000007500"/>
    </source>
</evidence>
<name>F1D0S8_9CAUD</name>
<organism evidence="1 2">
    <name type="scientific">Vibrio phage ICP2</name>
    <dbReference type="NCBI Taxonomy" id="979533"/>
    <lineage>
        <taxon>Viruses</taxon>
        <taxon>Duplodnaviria</taxon>
        <taxon>Heunggongvirae</taxon>
        <taxon>Uroviricota</taxon>
        <taxon>Caudoviricetes</taxon>
        <taxon>Zobellviridae</taxon>
        <taxon>Icepovirus</taxon>
        <taxon>Icepovirus bengalense</taxon>
    </lineage>
</organism>
<accession>F1D0S8</accession>
<keyword evidence="2" id="KW-1185">Reference proteome</keyword>
<proteinExistence type="predicted"/>
<dbReference type="KEGG" id="vg:10228778"/>